<dbReference type="SMART" id="SM00822">
    <property type="entry name" value="PKS_KR"/>
    <property type="match status" value="1"/>
</dbReference>
<dbReference type="InterPro" id="IPR002347">
    <property type="entry name" value="SDR_fam"/>
</dbReference>
<proteinExistence type="inferred from homology"/>
<keyword evidence="5" id="KW-0560">Oxidoreductase</keyword>
<evidence type="ECO:0000256" key="8">
    <source>
        <dbReference type="RuleBase" id="RU000363"/>
    </source>
</evidence>
<dbReference type="Proteomes" id="UP000004931">
    <property type="component" value="Unassembled WGS sequence"/>
</dbReference>
<dbReference type="Gene3D" id="3.40.50.720">
    <property type="entry name" value="NAD(P)-binding Rossmann-like Domain"/>
    <property type="match status" value="1"/>
</dbReference>
<dbReference type="CDD" id="cd05353">
    <property type="entry name" value="hydroxyacyl-CoA-like_DH_SDR_c-like"/>
    <property type="match status" value="1"/>
</dbReference>
<dbReference type="PANTHER" id="PTHR45024">
    <property type="entry name" value="DEHYDROGENASES, SHORT CHAIN"/>
    <property type="match status" value="1"/>
</dbReference>
<name>A0Y870_9GAMM</name>
<dbReference type="STRING" id="247633.GP2143_13751"/>
<feature type="domain" description="Ketoreductase" evidence="9">
    <location>
        <begin position="10"/>
        <end position="203"/>
    </location>
</feature>
<accession>A0Y870</accession>
<comment type="similarity">
    <text evidence="3 8">Belongs to the short-chain dehydrogenases/reductases (SDR) family.</text>
</comment>
<comment type="pathway">
    <text evidence="2">Lipid metabolism; fatty acid beta-oxidation.</text>
</comment>
<dbReference type="eggNOG" id="COG1028">
    <property type="taxonomic scope" value="Bacteria"/>
</dbReference>
<protein>
    <submittedName>
        <fullName evidence="10">Short-chain dehydrogenase/reductase SDR</fullName>
    </submittedName>
</protein>
<keyword evidence="6" id="KW-0443">Lipid metabolism</keyword>
<organism evidence="10 11">
    <name type="scientific">marine gamma proteobacterium HTCC2143</name>
    <dbReference type="NCBI Taxonomy" id="247633"/>
    <lineage>
        <taxon>Bacteria</taxon>
        <taxon>Pseudomonadati</taxon>
        <taxon>Pseudomonadota</taxon>
        <taxon>Gammaproteobacteria</taxon>
        <taxon>Cellvibrionales</taxon>
        <taxon>Spongiibacteraceae</taxon>
        <taxon>BD1-7 clade</taxon>
    </lineage>
</organism>
<evidence type="ECO:0000256" key="2">
    <source>
        <dbReference type="ARBA" id="ARBA00005005"/>
    </source>
</evidence>
<dbReference type="Gene3D" id="1.10.287.4290">
    <property type="match status" value="1"/>
</dbReference>
<dbReference type="OrthoDB" id="9804774at2"/>
<sequence length="302" mass="32188">MTDEIRFDNQVVVITGAGAGLGRSHALEFARRGASVVVNDLGGGGRGEGKSSEAADSVVKEIIQAGGEAVANYDSVENGEAIIRTALDNFDRVDVVVNNAGILRDASFAKMTDEDWDLIYRVHALGAFKVTKAAWPIMLKQGYGRILNTTSAAGIYGNFGQANYSFAKRGLIGFTNTLAIEGARKGIKANVIAPVAGSRLTESILPKEVTEALKPEFVTPLVIKLCASDSEDNGSLFEVGAGWISKLRWERSKGVCFSPTEELTAEQVATAWSEVGDFTNADHPDNVQDTFGPVFANLGIEL</sequence>
<evidence type="ECO:0000259" key="9">
    <source>
        <dbReference type="SMART" id="SM00822"/>
    </source>
</evidence>
<dbReference type="AlphaFoldDB" id="A0Y870"/>
<evidence type="ECO:0000256" key="1">
    <source>
        <dbReference type="ARBA" id="ARBA00004275"/>
    </source>
</evidence>
<keyword evidence="4" id="KW-0276">Fatty acid metabolism</keyword>
<evidence type="ECO:0000256" key="7">
    <source>
        <dbReference type="ARBA" id="ARBA00023140"/>
    </source>
</evidence>
<dbReference type="GO" id="GO:0016491">
    <property type="term" value="F:oxidoreductase activity"/>
    <property type="evidence" value="ECO:0007669"/>
    <property type="project" value="UniProtKB-KW"/>
</dbReference>
<dbReference type="PRINTS" id="PR00081">
    <property type="entry name" value="GDHRDH"/>
</dbReference>
<dbReference type="InterPro" id="IPR036291">
    <property type="entry name" value="NAD(P)-bd_dom_sf"/>
</dbReference>
<reference evidence="10 11" key="1">
    <citation type="journal article" date="2010" name="J. Bacteriol.">
        <title>Genome sequence of the oligotrophic marine Gammaproteobacterium HTCC2143, isolated from the Oregon Coast.</title>
        <authorList>
            <person name="Oh H.M."/>
            <person name="Kang I."/>
            <person name="Ferriera S."/>
            <person name="Giovannoni S.J."/>
            <person name="Cho J.C."/>
        </authorList>
    </citation>
    <scope>NUCLEOTIDE SEQUENCE [LARGE SCALE GENOMIC DNA]</scope>
    <source>
        <strain evidence="10 11">HTCC2143</strain>
    </source>
</reference>
<evidence type="ECO:0000256" key="5">
    <source>
        <dbReference type="ARBA" id="ARBA00023002"/>
    </source>
</evidence>
<dbReference type="EMBL" id="AAVT01000001">
    <property type="protein sequence ID" value="EAW32324.1"/>
    <property type="molecule type" value="Genomic_DNA"/>
</dbReference>
<evidence type="ECO:0000256" key="3">
    <source>
        <dbReference type="ARBA" id="ARBA00006484"/>
    </source>
</evidence>
<keyword evidence="11" id="KW-1185">Reference proteome</keyword>
<evidence type="ECO:0000313" key="10">
    <source>
        <dbReference type="EMBL" id="EAW32324.1"/>
    </source>
</evidence>
<dbReference type="FunFam" id="3.40.50.720:FF:000185">
    <property type="entry name" value="peroxisomal multifunctional enzyme type 2"/>
    <property type="match status" value="1"/>
</dbReference>
<comment type="subcellular location">
    <subcellularLocation>
        <location evidence="1">Peroxisome</location>
    </subcellularLocation>
</comment>
<evidence type="ECO:0000256" key="4">
    <source>
        <dbReference type="ARBA" id="ARBA00022832"/>
    </source>
</evidence>
<evidence type="ECO:0000256" key="6">
    <source>
        <dbReference type="ARBA" id="ARBA00023098"/>
    </source>
</evidence>
<keyword evidence="7" id="KW-0576">Peroxisome</keyword>
<dbReference type="InterPro" id="IPR051687">
    <property type="entry name" value="Peroxisomal_Beta-Oxidation"/>
</dbReference>
<dbReference type="PRINTS" id="PR00080">
    <property type="entry name" value="SDRFAMILY"/>
</dbReference>
<dbReference type="SUPFAM" id="SSF51735">
    <property type="entry name" value="NAD(P)-binding Rossmann-fold domains"/>
    <property type="match status" value="1"/>
</dbReference>
<dbReference type="PANTHER" id="PTHR45024:SF2">
    <property type="entry name" value="SCP2 DOMAIN-CONTAINING PROTEIN"/>
    <property type="match status" value="1"/>
</dbReference>
<comment type="caution">
    <text evidence="10">The sequence shown here is derived from an EMBL/GenBank/DDBJ whole genome shotgun (WGS) entry which is preliminary data.</text>
</comment>
<gene>
    <name evidence="10" type="ORF">GP2143_13751</name>
</gene>
<dbReference type="Pfam" id="PF00106">
    <property type="entry name" value="adh_short"/>
    <property type="match status" value="1"/>
</dbReference>
<dbReference type="InterPro" id="IPR057326">
    <property type="entry name" value="KR_dom"/>
</dbReference>
<evidence type="ECO:0000313" key="11">
    <source>
        <dbReference type="Proteomes" id="UP000004931"/>
    </source>
</evidence>
<dbReference type="GO" id="GO:0006631">
    <property type="term" value="P:fatty acid metabolic process"/>
    <property type="evidence" value="ECO:0007669"/>
    <property type="project" value="UniProtKB-KW"/>
</dbReference>